<keyword evidence="2" id="KW-0472">Membrane</keyword>
<keyword evidence="2" id="KW-0812">Transmembrane</keyword>
<accession>A0AAQ4FLA8</accession>
<evidence type="ECO:0000256" key="2">
    <source>
        <dbReference type="SAM" id="Phobius"/>
    </source>
</evidence>
<dbReference type="AlphaFoldDB" id="A0AAQ4FLA8"/>
<dbReference type="Proteomes" id="UP001321473">
    <property type="component" value="Unassembled WGS sequence"/>
</dbReference>
<evidence type="ECO:0000256" key="1">
    <source>
        <dbReference type="SAM" id="MobiDB-lite"/>
    </source>
</evidence>
<comment type="caution">
    <text evidence="3">The sequence shown here is derived from an EMBL/GenBank/DDBJ whole genome shotgun (WGS) entry which is preliminary data.</text>
</comment>
<evidence type="ECO:0000313" key="3">
    <source>
        <dbReference type="EMBL" id="KAK8787511.1"/>
    </source>
</evidence>
<keyword evidence="4" id="KW-1185">Reference proteome</keyword>
<reference evidence="3 4" key="1">
    <citation type="journal article" date="2023" name="Arcadia Sci">
        <title>De novo assembly of a long-read Amblyomma americanum tick genome.</title>
        <authorList>
            <person name="Chou S."/>
            <person name="Poskanzer K.E."/>
            <person name="Rollins M."/>
            <person name="Thuy-Boun P.S."/>
        </authorList>
    </citation>
    <scope>NUCLEOTIDE SEQUENCE [LARGE SCALE GENOMIC DNA]</scope>
    <source>
        <strain evidence="3">F_SG_1</strain>
        <tissue evidence="3">Salivary glands</tissue>
    </source>
</reference>
<sequence length="130" mass="14006">MDAESPLPPAHWASSWSSTDIRQPGGTTISQLLRDLQQDRTQNDRRALICCLLVLLSLGSLATLMLSRIMSSETPPGLFPFYWSADRPRRHQLLLAGPTAAPASTGNVTATSYSLDNATGSALDNTEPPV</sequence>
<feature type="region of interest" description="Disordered" evidence="1">
    <location>
        <begin position="1"/>
        <end position="23"/>
    </location>
</feature>
<proteinExistence type="predicted"/>
<keyword evidence="2" id="KW-1133">Transmembrane helix</keyword>
<gene>
    <name evidence="3" type="ORF">V5799_022711</name>
</gene>
<feature type="compositionally biased region" description="Polar residues" evidence="1">
    <location>
        <begin position="14"/>
        <end position="23"/>
    </location>
</feature>
<dbReference type="EMBL" id="JARKHS020001746">
    <property type="protein sequence ID" value="KAK8787511.1"/>
    <property type="molecule type" value="Genomic_DNA"/>
</dbReference>
<feature type="transmembrane region" description="Helical" evidence="2">
    <location>
        <begin position="47"/>
        <end position="66"/>
    </location>
</feature>
<name>A0AAQ4FLA8_AMBAM</name>
<organism evidence="3 4">
    <name type="scientific">Amblyomma americanum</name>
    <name type="common">Lone star tick</name>
    <dbReference type="NCBI Taxonomy" id="6943"/>
    <lineage>
        <taxon>Eukaryota</taxon>
        <taxon>Metazoa</taxon>
        <taxon>Ecdysozoa</taxon>
        <taxon>Arthropoda</taxon>
        <taxon>Chelicerata</taxon>
        <taxon>Arachnida</taxon>
        <taxon>Acari</taxon>
        <taxon>Parasitiformes</taxon>
        <taxon>Ixodida</taxon>
        <taxon>Ixodoidea</taxon>
        <taxon>Ixodidae</taxon>
        <taxon>Amblyomminae</taxon>
        <taxon>Amblyomma</taxon>
    </lineage>
</organism>
<evidence type="ECO:0000313" key="4">
    <source>
        <dbReference type="Proteomes" id="UP001321473"/>
    </source>
</evidence>
<protein>
    <submittedName>
        <fullName evidence="3">Uncharacterized protein</fullName>
    </submittedName>
</protein>